<feature type="domain" description="HTH tetR-type" evidence="7">
    <location>
        <begin position="40"/>
        <end position="100"/>
    </location>
</feature>
<organism evidence="8 9">
    <name type="scientific">Simplicispira suum</name>
    <dbReference type="NCBI Taxonomy" id="2109915"/>
    <lineage>
        <taxon>Bacteria</taxon>
        <taxon>Pseudomonadati</taxon>
        <taxon>Pseudomonadota</taxon>
        <taxon>Betaproteobacteria</taxon>
        <taxon>Burkholderiales</taxon>
        <taxon>Comamonadaceae</taxon>
        <taxon>Simplicispira</taxon>
    </lineage>
</organism>
<dbReference type="RefSeq" id="WP_106448460.1">
    <property type="nucleotide sequence ID" value="NZ_CP027671.1"/>
</dbReference>
<dbReference type="PRINTS" id="PR00455">
    <property type="entry name" value="HTHTETR"/>
</dbReference>
<name>A0A2S0N5U7_9BURK</name>
<evidence type="ECO:0000313" key="9">
    <source>
        <dbReference type="Proteomes" id="UP000239326"/>
    </source>
</evidence>
<gene>
    <name evidence="8" type="ORF">C6571_18935</name>
</gene>
<dbReference type="PANTHER" id="PTHR30055:SF234">
    <property type="entry name" value="HTH-TYPE TRANSCRIPTIONAL REGULATOR BETI"/>
    <property type="match status" value="1"/>
</dbReference>
<keyword evidence="9" id="KW-1185">Reference proteome</keyword>
<dbReference type="InterPro" id="IPR036271">
    <property type="entry name" value="Tet_transcr_reg_TetR-rel_C_sf"/>
</dbReference>
<dbReference type="KEGG" id="simp:C6571_18935"/>
<keyword evidence="8" id="KW-0614">Plasmid</keyword>
<dbReference type="InterPro" id="IPR001647">
    <property type="entry name" value="HTH_TetR"/>
</dbReference>
<dbReference type="InterPro" id="IPR041490">
    <property type="entry name" value="KstR2_TetR_C"/>
</dbReference>
<protein>
    <submittedName>
        <fullName evidence="8">TetR family transcriptional regulator</fullName>
    </submittedName>
</protein>
<evidence type="ECO:0000313" key="8">
    <source>
        <dbReference type="EMBL" id="AVO43518.1"/>
    </source>
</evidence>
<dbReference type="OrthoDB" id="5523834at2"/>
<accession>A0A2S0N5U7</accession>
<dbReference type="Gene3D" id="1.10.357.10">
    <property type="entry name" value="Tetracycline Repressor, domain 2"/>
    <property type="match status" value="1"/>
</dbReference>
<evidence type="ECO:0000256" key="4">
    <source>
        <dbReference type="ARBA" id="ARBA00023163"/>
    </source>
</evidence>
<reference evidence="8 9" key="1">
    <citation type="submission" date="2018-03" db="EMBL/GenBank/DDBJ databases">
        <title>Genome sequencing of Simplicispira sp.</title>
        <authorList>
            <person name="Kim S.-J."/>
            <person name="Heo J."/>
            <person name="Kwon S.-W."/>
        </authorList>
    </citation>
    <scope>NUCLEOTIDE SEQUENCE [LARGE SCALE GENOMIC DNA]</scope>
    <source>
        <strain evidence="8 9">SC1-8</strain>
        <plasmid evidence="8 9">unnamed2</plasmid>
    </source>
</reference>
<keyword evidence="2" id="KW-0805">Transcription regulation</keyword>
<dbReference type="PROSITE" id="PS50977">
    <property type="entry name" value="HTH_TETR_2"/>
    <property type="match status" value="1"/>
</dbReference>
<evidence type="ECO:0000259" key="7">
    <source>
        <dbReference type="PROSITE" id="PS50977"/>
    </source>
</evidence>
<dbReference type="SUPFAM" id="SSF46689">
    <property type="entry name" value="Homeodomain-like"/>
    <property type="match status" value="1"/>
</dbReference>
<keyword evidence="1" id="KW-0678">Repressor</keyword>
<dbReference type="Pfam" id="PF00440">
    <property type="entry name" value="TetR_N"/>
    <property type="match status" value="1"/>
</dbReference>
<keyword evidence="3 5" id="KW-0238">DNA-binding</keyword>
<feature type="DNA-binding region" description="H-T-H motif" evidence="5">
    <location>
        <begin position="63"/>
        <end position="82"/>
    </location>
</feature>
<dbReference type="Gene3D" id="1.10.10.60">
    <property type="entry name" value="Homeodomain-like"/>
    <property type="match status" value="1"/>
</dbReference>
<dbReference type="GO" id="GO:0003700">
    <property type="term" value="F:DNA-binding transcription factor activity"/>
    <property type="evidence" value="ECO:0007669"/>
    <property type="project" value="TreeGrafter"/>
</dbReference>
<dbReference type="Pfam" id="PF17932">
    <property type="entry name" value="TetR_C_24"/>
    <property type="match status" value="1"/>
</dbReference>
<dbReference type="InterPro" id="IPR050109">
    <property type="entry name" value="HTH-type_TetR-like_transc_reg"/>
</dbReference>
<dbReference type="Proteomes" id="UP000239326">
    <property type="component" value="Plasmid unnamed2"/>
</dbReference>
<feature type="region of interest" description="Disordered" evidence="6">
    <location>
        <begin position="1"/>
        <end position="21"/>
    </location>
</feature>
<dbReference type="AlphaFoldDB" id="A0A2S0N5U7"/>
<dbReference type="PROSITE" id="PS01081">
    <property type="entry name" value="HTH_TETR_1"/>
    <property type="match status" value="1"/>
</dbReference>
<dbReference type="GO" id="GO:0000976">
    <property type="term" value="F:transcription cis-regulatory region binding"/>
    <property type="evidence" value="ECO:0007669"/>
    <property type="project" value="TreeGrafter"/>
</dbReference>
<evidence type="ECO:0000256" key="5">
    <source>
        <dbReference type="PROSITE-ProRule" id="PRU00335"/>
    </source>
</evidence>
<dbReference type="EMBL" id="CP027671">
    <property type="protein sequence ID" value="AVO43518.1"/>
    <property type="molecule type" value="Genomic_DNA"/>
</dbReference>
<proteinExistence type="predicted"/>
<dbReference type="InterPro" id="IPR009057">
    <property type="entry name" value="Homeodomain-like_sf"/>
</dbReference>
<dbReference type="InterPro" id="IPR023772">
    <property type="entry name" value="DNA-bd_HTH_TetR-type_CS"/>
</dbReference>
<dbReference type="PANTHER" id="PTHR30055">
    <property type="entry name" value="HTH-TYPE TRANSCRIPTIONAL REGULATOR RUTR"/>
    <property type="match status" value="1"/>
</dbReference>
<dbReference type="SUPFAM" id="SSF48498">
    <property type="entry name" value="Tetracyclin repressor-like, C-terminal domain"/>
    <property type="match status" value="1"/>
</dbReference>
<evidence type="ECO:0000256" key="2">
    <source>
        <dbReference type="ARBA" id="ARBA00023015"/>
    </source>
</evidence>
<feature type="compositionally biased region" description="Polar residues" evidence="6">
    <location>
        <begin position="1"/>
        <end position="19"/>
    </location>
</feature>
<evidence type="ECO:0000256" key="3">
    <source>
        <dbReference type="ARBA" id="ARBA00023125"/>
    </source>
</evidence>
<evidence type="ECO:0000256" key="1">
    <source>
        <dbReference type="ARBA" id="ARBA00022491"/>
    </source>
</evidence>
<keyword evidence="4" id="KW-0804">Transcription</keyword>
<sequence length="254" mass="28562">MQHRQTISKAEKVSPNSTKGAGRLVATWGSALQSQEEKNRLKRNSILHAAAQCFNSSGFHGTSMDDIAERLGVTKPALYRYVKNKHEVLDACFGLVMDMSFRHLEEGERKGRSGLEKLRLTIHGYLAELIGEFGHPVVILEEGALLPDQLCRLISRRDQLERRYRALVEEGMRDGSIIPCNAKLAVFALFGAMNWVPKWYRQGGEWSAEFVADQLVQLITRALDAHPESIRGDEEVVSVTCESHLNRLEANNAY</sequence>
<evidence type="ECO:0000256" key="6">
    <source>
        <dbReference type="SAM" id="MobiDB-lite"/>
    </source>
</evidence>
<geneLocation type="plasmid" evidence="8 9">
    <name>unnamed2</name>
</geneLocation>